<comment type="caution">
    <text evidence="1">The sequence shown here is derived from an EMBL/GenBank/DDBJ whole genome shotgun (WGS) entry which is preliminary data.</text>
</comment>
<evidence type="ECO:0000313" key="1">
    <source>
        <dbReference type="EMBL" id="RHN50004.1"/>
    </source>
</evidence>
<organism evidence="1 2">
    <name type="scientific">Medicago truncatula</name>
    <name type="common">Barrel medic</name>
    <name type="synonym">Medicago tribuloides</name>
    <dbReference type="NCBI Taxonomy" id="3880"/>
    <lineage>
        <taxon>Eukaryota</taxon>
        <taxon>Viridiplantae</taxon>
        <taxon>Streptophyta</taxon>
        <taxon>Embryophyta</taxon>
        <taxon>Tracheophyta</taxon>
        <taxon>Spermatophyta</taxon>
        <taxon>Magnoliopsida</taxon>
        <taxon>eudicotyledons</taxon>
        <taxon>Gunneridae</taxon>
        <taxon>Pentapetalae</taxon>
        <taxon>rosids</taxon>
        <taxon>fabids</taxon>
        <taxon>Fabales</taxon>
        <taxon>Fabaceae</taxon>
        <taxon>Papilionoideae</taxon>
        <taxon>50 kb inversion clade</taxon>
        <taxon>NPAAA clade</taxon>
        <taxon>Hologalegina</taxon>
        <taxon>IRL clade</taxon>
        <taxon>Trifolieae</taxon>
        <taxon>Medicago</taxon>
    </lineage>
</organism>
<sequence length="43" mass="4799">MPRTMAAKNQDGVVHVWISDLYVGITDFDKISLLSFNKITVSS</sequence>
<dbReference type="Proteomes" id="UP000265566">
    <property type="component" value="Chromosome 6"/>
</dbReference>
<dbReference type="EMBL" id="PSQE01000006">
    <property type="protein sequence ID" value="RHN50004.1"/>
    <property type="molecule type" value="Genomic_DNA"/>
</dbReference>
<gene>
    <name evidence="1" type="ORF">MtrunA17_Chr6g0452751</name>
</gene>
<name>A0A396HDW7_MEDTR</name>
<evidence type="ECO:0000313" key="2">
    <source>
        <dbReference type="Proteomes" id="UP000265566"/>
    </source>
</evidence>
<proteinExistence type="predicted"/>
<accession>A0A396HDW7</accession>
<protein>
    <submittedName>
        <fullName evidence="1">Uncharacterized protein</fullName>
    </submittedName>
</protein>
<dbReference type="Gramene" id="rna34250">
    <property type="protein sequence ID" value="RHN50004.1"/>
    <property type="gene ID" value="gene34250"/>
</dbReference>
<dbReference type="AlphaFoldDB" id="A0A396HDW7"/>
<reference evidence="2" key="1">
    <citation type="journal article" date="2018" name="Nat. Plants">
        <title>Whole-genome landscape of Medicago truncatula symbiotic genes.</title>
        <authorList>
            <person name="Pecrix Y."/>
            <person name="Staton S.E."/>
            <person name="Sallet E."/>
            <person name="Lelandais-Briere C."/>
            <person name="Moreau S."/>
            <person name="Carrere S."/>
            <person name="Blein T."/>
            <person name="Jardinaud M.F."/>
            <person name="Latrasse D."/>
            <person name="Zouine M."/>
            <person name="Zahm M."/>
            <person name="Kreplak J."/>
            <person name="Mayjonade B."/>
            <person name="Satge C."/>
            <person name="Perez M."/>
            <person name="Cauet S."/>
            <person name="Marande W."/>
            <person name="Chantry-Darmon C."/>
            <person name="Lopez-Roques C."/>
            <person name="Bouchez O."/>
            <person name="Berard A."/>
            <person name="Debelle F."/>
            <person name="Munos S."/>
            <person name="Bendahmane A."/>
            <person name="Berges H."/>
            <person name="Niebel A."/>
            <person name="Buitink J."/>
            <person name="Frugier F."/>
            <person name="Benhamed M."/>
            <person name="Crespi M."/>
            <person name="Gouzy J."/>
            <person name="Gamas P."/>
        </authorList>
    </citation>
    <scope>NUCLEOTIDE SEQUENCE [LARGE SCALE GENOMIC DNA]</scope>
    <source>
        <strain evidence="2">cv. Jemalong A17</strain>
    </source>
</reference>